<dbReference type="EnsemblMetazoa" id="CapteT214501">
    <property type="protein sequence ID" value="CapteP214501"/>
    <property type="gene ID" value="CapteG214501"/>
</dbReference>
<dbReference type="HOGENOM" id="CLU_611443_0_0_1"/>
<proteinExistence type="inferred from homology"/>
<protein>
    <submittedName>
        <fullName evidence="2 3">Uncharacterized protein</fullName>
    </submittedName>
</protein>
<dbReference type="Gene3D" id="3.30.460.90">
    <property type="match status" value="1"/>
</dbReference>
<dbReference type="AlphaFoldDB" id="R7UL84"/>
<reference evidence="4" key="1">
    <citation type="submission" date="2012-12" db="EMBL/GenBank/DDBJ databases">
        <authorList>
            <person name="Hellsten U."/>
            <person name="Grimwood J."/>
            <person name="Chapman J.A."/>
            <person name="Shapiro H."/>
            <person name="Aerts A."/>
            <person name="Otillar R.P."/>
            <person name="Terry A.Y."/>
            <person name="Boore J.L."/>
            <person name="Simakov O."/>
            <person name="Marletaz F."/>
            <person name="Cho S.-J."/>
            <person name="Edsinger-Gonzales E."/>
            <person name="Havlak P."/>
            <person name="Kuo D.-H."/>
            <person name="Larsson T."/>
            <person name="Lv J."/>
            <person name="Arendt D."/>
            <person name="Savage R."/>
            <person name="Osoegawa K."/>
            <person name="de Jong P."/>
            <person name="Lindberg D.R."/>
            <person name="Seaver E.C."/>
            <person name="Weisblat D.A."/>
            <person name="Putnam N.H."/>
            <person name="Grigoriev I.V."/>
            <person name="Rokhsar D.S."/>
        </authorList>
    </citation>
    <scope>NUCLEOTIDE SEQUENCE</scope>
    <source>
        <strain evidence="4">I ESC-2004</strain>
    </source>
</reference>
<accession>R7UL84</accession>
<comment type="similarity">
    <text evidence="1">Belongs to the mab-21 family.</text>
</comment>
<dbReference type="PANTHER" id="PTHR10656:SF42">
    <property type="entry name" value="CYCLIC GMP-AMP SYNTHASE-LIKE PROTEIN-RELATED"/>
    <property type="match status" value="1"/>
</dbReference>
<dbReference type="Proteomes" id="UP000014760">
    <property type="component" value="Unassembled WGS sequence"/>
</dbReference>
<reference evidence="2 4" key="2">
    <citation type="journal article" date="2013" name="Nature">
        <title>Insights into bilaterian evolution from three spiralian genomes.</title>
        <authorList>
            <person name="Simakov O."/>
            <person name="Marletaz F."/>
            <person name="Cho S.J."/>
            <person name="Edsinger-Gonzales E."/>
            <person name="Havlak P."/>
            <person name="Hellsten U."/>
            <person name="Kuo D.H."/>
            <person name="Larsson T."/>
            <person name="Lv J."/>
            <person name="Arendt D."/>
            <person name="Savage R."/>
            <person name="Osoegawa K."/>
            <person name="de Jong P."/>
            <person name="Grimwood J."/>
            <person name="Chapman J.A."/>
            <person name="Shapiro H."/>
            <person name="Aerts A."/>
            <person name="Otillar R.P."/>
            <person name="Terry A.Y."/>
            <person name="Boore J.L."/>
            <person name="Grigoriev I.V."/>
            <person name="Lindberg D.R."/>
            <person name="Seaver E.C."/>
            <person name="Weisblat D.A."/>
            <person name="Putnam N.H."/>
            <person name="Rokhsar D.S."/>
        </authorList>
    </citation>
    <scope>NUCLEOTIDE SEQUENCE</scope>
    <source>
        <strain evidence="2 4">I ESC-2004</strain>
    </source>
</reference>
<reference evidence="3" key="3">
    <citation type="submission" date="2015-06" db="UniProtKB">
        <authorList>
            <consortium name="EnsemblMetazoa"/>
        </authorList>
    </citation>
    <scope>IDENTIFICATION</scope>
</reference>
<evidence type="ECO:0000256" key="1">
    <source>
        <dbReference type="ARBA" id="ARBA00008307"/>
    </source>
</evidence>
<dbReference type="OrthoDB" id="6022754at2759"/>
<evidence type="ECO:0000313" key="3">
    <source>
        <dbReference type="EnsemblMetazoa" id="CapteP214501"/>
    </source>
</evidence>
<name>R7UL84_CAPTE</name>
<gene>
    <name evidence="2" type="ORF">CAPTEDRAFT_214501</name>
</gene>
<sequence>MQLLDKDCNVIHEPERQFNLHRIHKNQDTISEVEMNAVLKSPLFGSMDKQDACFQEEAIRVKEEVVNWIDSVSELYNMQHPDFSFKAKLRGSMCENTKCGPADEFDFMLVMDGLTKHYKVEKKDFSCVHLSLAGSTTSKRPSKIESDDPLHHFNETFHAVIMKSETWKKTSLKFVLFRTMRVGVNIVVAYNGFLHKHLTISIDLVPCFPLALDVHPPENRWPVPLDYSQCRCYAMLEKYADSPSWPKLYRVSYTDYEQEIMKSIPQAAKNAYIVTKATWSQADNRRDHKPSSYQLKTTLFVSCAKMLRNEEDVDGVSVAEWARMIYDSKFDKLEREKQAVNVEPIGVDFAKMHIMKPLDSTTNTFAPLMLSCVSAFNQFHNRKRRCEPTISDIKIRCQSLLLAGHKIAGENDVLPSTDTAESAISLLYHDSRSSRVRNASRERFDSLR</sequence>
<dbReference type="PANTHER" id="PTHR10656">
    <property type="entry name" value="CELL FATE DETERMINING PROTEIN MAB21-RELATED"/>
    <property type="match status" value="1"/>
</dbReference>
<dbReference type="EMBL" id="AMQN01024210">
    <property type="status" value="NOT_ANNOTATED_CDS"/>
    <property type="molecule type" value="Genomic_DNA"/>
</dbReference>
<dbReference type="EMBL" id="KB302673">
    <property type="protein sequence ID" value="ELU04002.1"/>
    <property type="molecule type" value="Genomic_DNA"/>
</dbReference>
<keyword evidence="4" id="KW-1185">Reference proteome</keyword>
<evidence type="ECO:0000313" key="4">
    <source>
        <dbReference type="Proteomes" id="UP000014760"/>
    </source>
</evidence>
<dbReference type="EMBL" id="AMQN01024211">
    <property type="status" value="NOT_ANNOTATED_CDS"/>
    <property type="molecule type" value="Genomic_DNA"/>
</dbReference>
<organism evidence="2">
    <name type="scientific">Capitella teleta</name>
    <name type="common">Polychaete worm</name>
    <dbReference type="NCBI Taxonomy" id="283909"/>
    <lineage>
        <taxon>Eukaryota</taxon>
        <taxon>Metazoa</taxon>
        <taxon>Spiralia</taxon>
        <taxon>Lophotrochozoa</taxon>
        <taxon>Annelida</taxon>
        <taxon>Polychaeta</taxon>
        <taxon>Sedentaria</taxon>
        <taxon>Scolecida</taxon>
        <taxon>Capitellidae</taxon>
        <taxon>Capitella</taxon>
    </lineage>
</organism>
<evidence type="ECO:0000313" key="2">
    <source>
        <dbReference type="EMBL" id="ELU04002.1"/>
    </source>
</evidence>